<feature type="transmembrane region" description="Helical" evidence="1">
    <location>
        <begin position="9"/>
        <end position="27"/>
    </location>
</feature>
<proteinExistence type="predicted"/>
<feature type="transmembrane region" description="Helical" evidence="1">
    <location>
        <begin position="182"/>
        <end position="202"/>
    </location>
</feature>
<feature type="transmembrane region" description="Helical" evidence="1">
    <location>
        <begin position="486"/>
        <end position="507"/>
    </location>
</feature>
<feature type="transmembrane region" description="Helical" evidence="1">
    <location>
        <begin position="353"/>
        <end position="370"/>
    </location>
</feature>
<reference evidence="2 3" key="1">
    <citation type="journal article" date="2015" name="Genome Announc.">
        <title>Expanding the biotechnology potential of lactobacilli through comparative genomics of 213 strains and associated genera.</title>
        <authorList>
            <person name="Sun Z."/>
            <person name="Harris H.M."/>
            <person name="McCann A."/>
            <person name="Guo C."/>
            <person name="Argimon S."/>
            <person name="Zhang W."/>
            <person name="Yang X."/>
            <person name="Jeffery I.B."/>
            <person name="Cooney J.C."/>
            <person name="Kagawa T.F."/>
            <person name="Liu W."/>
            <person name="Song Y."/>
            <person name="Salvetti E."/>
            <person name="Wrobel A."/>
            <person name="Rasinkangas P."/>
            <person name="Parkhill J."/>
            <person name="Rea M.C."/>
            <person name="O'Sullivan O."/>
            <person name="Ritari J."/>
            <person name="Douillard F.P."/>
            <person name="Paul Ross R."/>
            <person name="Yang R."/>
            <person name="Briner A.E."/>
            <person name="Felis G.E."/>
            <person name="de Vos W.M."/>
            <person name="Barrangou R."/>
            <person name="Klaenhammer T.R."/>
            <person name="Caufield P.W."/>
            <person name="Cui Y."/>
            <person name="Zhang H."/>
            <person name="O'Toole P.W."/>
        </authorList>
    </citation>
    <scope>NUCLEOTIDE SEQUENCE [LARGE SCALE GENOMIC DNA]</scope>
    <source>
        <strain evidence="2 3">JCM 17355</strain>
    </source>
</reference>
<feature type="transmembrane region" description="Helical" evidence="1">
    <location>
        <begin position="145"/>
        <end position="162"/>
    </location>
</feature>
<feature type="transmembrane region" description="Helical" evidence="1">
    <location>
        <begin position="214"/>
        <end position="238"/>
    </location>
</feature>
<dbReference type="EMBL" id="AZDO01000130">
    <property type="protein sequence ID" value="KRK91500.1"/>
    <property type="molecule type" value="Genomic_DNA"/>
</dbReference>
<organism evidence="2 3">
    <name type="scientific">Companilactobacillus futsaii JCM 17355</name>
    <dbReference type="NCBI Taxonomy" id="1423818"/>
    <lineage>
        <taxon>Bacteria</taxon>
        <taxon>Bacillati</taxon>
        <taxon>Bacillota</taxon>
        <taxon>Bacilli</taxon>
        <taxon>Lactobacillales</taxon>
        <taxon>Lactobacillaceae</taxon>
        <taxon>Companilactobacillus</taxon>
    </lineage>
</organism>
<feature type="transmembrane region" description="Helical" evidence="1">
    <location>
        <begin position="65"/>
        <end position="82"/>
    </location>
</feature>
<keyword evidence="1" id="KW-1133">Transmembrane helix</keyword>
<evidence type="ECO:0008006" key="4">
    <source>
        <dbReference type="Google" id="ProtNLM"/>
    </source>
</evidence>
<sequence length="521" mass="60678">MTNRSWKKVILGLIFLILSVFYTILFFKKANFGETMVFNVAHLKSLSNVFVSPINFDFWNHTGSQINFFSPWLTVLTGWLFVQFNVTYGFSVYLTIITFLTLISAYFFMNKFHKDTFEAILFAIAYTFSLNRFVLVFFNQRLENYLALIFLPMVYFGLYQFLTNQSWKYLVWGEVLLVWTSPYLAIAVAMTAIVAFILIPFYKVSHSWNYLKNFSFNIFKVIGMGILTTIGFIGPLVLKQLNLNWQQDPIKNFGYLNWFINLHLPQTQWYLLIAVGGLLLLLILMIFLQSSFAYKVIILEIIPITCLLIFQPTILKLDISRLIFAFQSIFDLFIIMILCRIILLVFQESPATLRLMILLISIVGLGYINYSQVSSDNPKQTLQMADSVNYNKFVMNYHDVAKNSNNVFKVDGKEERVSYHTKGSNYWIQYINPQTTALEVPIQYLANYQVQVNNEPVSVKKTKQNTIQFKTNPGKNMIEIHSRYDWPSLSLLTINLFGFMLLIYFSLQNIPLKNKKNPENS</sequence>
<accession>A0ABR5P566</accession>
<evidence type="ECO:0000313" key="2">
    <source>
        <dbReference type="EMBL" id="KRK91500.1"/>
    </source>
</evidence>
<feature type="transmembrane region" description="Helical" evidence="1">
    <location>
        <begin position="269"/>
        <end position="287"/>
    </location>
</feature>
<feature type="transmembrane region" description="Helical" evidence="1">
    <location>
        <begin position="292"/>
        <end position="310"/>
    </location>
</feature>
<gene>
    <name evidence="2" type="ORF">FC88_GL001301</name>
</gene>
<feature type="transmembrane region" description="Helical" evidence="1">
    <location>
        <begin position="120"/>
        <end position="138"/>
    </location>
</feature>
<keyword evidence="1" id="KW-0812">Transmembrane</keyword>
<feature type="transmembrane region" description="Helical" evidence="1">
    <location>
        <begin position="322"/>
        <end position="346"/>
    </location>
</feature>
<evidence type="ECO:0000256" key="1">
    <source>
        <dbReference type="SAM" id="Phobius"/>
    </source>
</evidence>
<protein>
    <recommendedName>
        <fullName evidence="4">YfhO family protein</fullName>
    </recommendedName>
</protein>
<comment type="caution">
    <text evidence="2">The sequence shown here is derived from an EMBL/GenBank/DDBJ whole genome shotgun (WGS) entry which is preliminary data.</text>
</comment>
<feature type="transmembrane region" description="Helical" evidence="1">
    <location>
        <begin position="89"/>
        <end position="108"/>
    </location>
</feature>
<keyword evidence="3" id="KW-1185">Reference proteome</keyword>
<keyword evidence="1" id="KW-0472">Membrane</keyword>
<name>A0ABR5P566_9LACO</name>
<dbReference type="Proteomes" id="UP000051379">
    <property type="component" value="Unassembled WGS sequence"/>
</dbReference>
<evidence type="ECO:0000313" key="3">
    <source>
        <dbReference type="Proteomes" id="UP000051379"/>
    </source>
</evidence>